<dbReference type="PANTHER" id="PTHR42760">
    <property type="entry name" value="SHORT-CHAIN DEHYDROGENASES/REDUCTASES FAMILY MEMBER"/>
    <property type="match status" value="1"/>
</dbReference>
<keyword evidence="2" id="KW-0560">Oxidoreductase</keyword>
<evidence type="ECO:0000313" key="3">
    <source>
        <dbReference type="EMBL" id="MCQ1539546.1"/>
    </source>
</evidence>
<protein>
    <submittedName>
        <fullName evidence="3">SDR family oxidoreductase</fullName>
    </submittedName>
</protein>
<accession>A0ABD4TM97</accession>
<reference evidence="3 4" key="1">
    <citation type="submission" date="2019-08" db="EMBL/GenBank/DDBJ databases">
        <authorList>
            <person name="Chen S.-C."/>
            <person name="Lai M.-C."/>
            <person name="You Y.-T."/>
        </authorList>
    </citation>
    <scope>NUCLEOTIDE SEQUENCE [LARGE SCALE GENOMIC DNA]</scope>
    <source>
        <strain evidence="3 4">P2F9704a</strain>
    </source>
</reference>
<evidence type="ECO:0000256" key="2">
    <source>
        <dbReference type="ARBA" id="ARBA00023002"/>
    </source>
</evidence>
<dbReference type="PANTHER" id="PTHR42760:SF133">
    <property type="entry name" value="3-OXOACYL-[ACYL-CARRIER-PROTEIN] REDUCTASE"/>
    <property type="match status" value="1"/>
</dbReference>
<dbReference type="EMBL" id="VOTZ01000038">
    <property type="protein sequence ID" value="MCQ1539546.1"/>
    <property type="molecule type" value="Genomic_DNA"/>
</dbReference>
<evidence type="ECO:0000256" key="1">
    <source>
        <dbReference type="ARBA" id="ARBA00006484"/>
    </source>
</evidence>
<keyword evidence="4" id="KW-1185">Reference proteome</keyword>
<name>A0ABD4TM97_9EURY</name>
<dbReference type="InterPro" id="IPR002347">
    <property type="entry name" value="SDR_fam"/>
</dbReference>
<dbReference type="Proteomes" id="UP001524383">
    <property type="component" value="Unassembled WGS sequence"/>
</dbReference>
<organism evidence="3 4">
    <name type="scientific">Methanocalculus taiwanensis</name>
    <dbReference type="NCBI Taxonomy" id="106207"/>
    <lineage>
        <taxon>Archaea</taxon>
        <taxon>Methanobacteriati</taxon>
        <taxon>Methanobacteriota</taxon>
        <taxon>Stenosarchaea group</taxon>
        <taxon>Methanomicrobia</taxon>
        <taxon>Methanomicrobiales</taxon>
        <taxon>Methanocalculaceae</taxon>
        <taxon>Methanocalculus</taxon>
    </lineage>
</organism>
<gene>
    <name evidence="3" type="ORF">FTO68_11215</name>
</gene>
<dbReference type="SUPFAM" id="SSF51735">
    <property type="entry name" value="NAD(P)-binding Rossmann-fold domains"/>
    <property type="match status" value="1"/>
</dbReference>
<sequence>MSNYLLDKKIIISGGLGLIGTKFVEVCASCGAYVTIADINIDMSNSIVDNLKEKSGNHNIFFQYCDITDPDTINEFLSTYTKKHHTVDALVNNAYPRNRNYGRKFEDVTYEDFCQNLSMHLGGYFYMSKAVALMMMKQRCGNIVNMASIYGFSAPRFDIYRGTNMTMPIEYAAIKGGIISLTKYLASYLGEYNIRVNAISPGGVETNQNESFIKKYSSRVLLGNRMAQTEDISGALIFLLGDHSKYITGHNIIIDGGWSL</sequence>
<dbReference type="PRINTS" id="PR00080">
    <property type="entry name" value="SDRFAMILY"/>
</dbReference>
<dbReference type="PRINTS" id="PR00081">
    <property type="entry name" value="GDHRDH"/>
</dbReference>
<comment type="similarity">
    <text evidence="1">Belongs to the short-chain dehydrogenases/reductases (SDR) family.</text>
</comment>
<proteinExistence type="inferred from homology"/>
<evidence type="ECO:0000313" key="4">
    <source>
        <dbReference type="Proteomes" id="UP001524383"/>
    </source>
</evidence>
<comment type="caution">
    <text evidence="3">The sequence shown here is derived from an EMBL/GenBank/DDBJ whole genome shotgun (WGS) entry which is preliminary data.</text>
</comment>
<dbReference type="NCBIfam" id="NF006619">
    <property type="entry name" value="PRK09186.1"/>
    <property type="match status" value="1"/>
</dbReference>
<dbReference type="GO" id="GO:0016491">
    <property type="term" value="F:oxidoreductase activity"/>
    <property type="evidence" value="ECO:0007669"/>
    <property type="project" value="UniProtKB-KW"/>
</dbReference>
<dbReference type="RefSeq" id="WP_255333517.1">
    <property type="nucleotide sequence ID" value="NZ_VOTZ01000038.1"/>
</dbReference>
<dbReference type="AlphaFoldDB" id="A0ABD4TM97"/>
<dbReference type="Gene3D" id="3.40.50.720">
    <property type="entry name" value="NAD(P)-binding Rossmann-like Domain"/>
    <property type="match status" value="1"/>
</dbReference>
<dbReference type="Pfam" id="PF13561">
    <property type="entry name" value="adh_short_C2"/>
    <property type="match status" value="1"/>
</dbReference>
<dbReference type="InterPro" id="IPR036291">
    <property type="entry name" value="NAD(P)-bd_dom_sf"/>
</dbReference>